<dbReference type="SMART" id="SM00369">
    <property type="entry name" value="LRR_TYP"/>
    <property type="match status" value="10"/>
</dbReference>
<dbReference type="GO" id="GO:0005886">
    <property type="term" value="C:plasma membrane"/>
    <property type="evidence" value="ECO:0007669"/>
    <property type="project" value="UniProtKB-SubCell"/>
</dbReference>
<dbReference type="eggNOG" id="KOG0619">
    <property type="taxonomic scope" value="Eukaryota"/>
</dbReference>
<dbReference type="InterPro" id="IPR013210">
    <property type="entry name" value="LRR_N_plant-typ"/>
</dbReference>
<dbReference type="Gene3D" id="3.80.10.10">
    <property type="entry name" value="Ribonuclease Inhibitor"/>
    <property type="match status" value="3"/>
</dbReference>
<evidence type="ECO:0000313" key="17">
    <source>
        <dbReference type="Proteomes" id="UP000000226"/>
    </source>
</evidence>
<reference evidence="17" key="1">
    <citation type="journal article" date="2014" name="Nat. Genet.">
        <title>A reference genome for common bean and genome-wide analysis of dual domestications.</title>
        <authorList>
            <person name="Schmutz J."/>
            <person name="McClean P.E."/>
            <person name="Mamidi S."/>
            <person name="Wu G.A."/>
            <person name="Cannon S.B."/>
            <person name="Grimwood J."/>
            <person name="Jenkins J."/>
            <person name="Shu S."/>
            <person name="Song Q."/>
            <person name="Chavarro C."/>
            <person name="Torres-Torres M."/>
            <person name="Geffroy V."/>
            <person name="Moghaddam S.M."/>
            <person name="Gao D."/>
            <person name="Abernathy B."/>
            <person name="Barry K."/>
            <person name="Blair M."/>
            <person name="Brick M.A."/>
            <person name="Chovatia M."/>
            <person name="Gepts P."/>
            <person name="Goodstein D.M."/>
            <person name="Gonzales M."/>
            <person name="Hellsten U."/>
            <person name="Hyten D.L."/>
            <person name="Jia G."/>
            <person name="Kelly J.D."/>
            <person name="Kudrna D."/>
            <person name="Lee R."/>
            <person name="Richard M.M."/>
            <person name="Miklas P.N."/>
            <person name="Osorno J.M."/>
            <person name="Rodrigues J."/>
            <person name="Thareau V."/>
            <person name="Urrea C.A."/>
            <person name="Wang M."/>
            <person name="Yu Y."/>
            <person name="Zhang M."/>
            <person name="Wing R.A."/>
            <person name="Cregan P.B."/>
            <person name="Rokhsar D.S."/>
            <person name="Jackson S.A."/>
        </authorList>
    </citation>
    <scope>NUCLEOTIDE SEQUENCE [LARGE SCALE GENOMIC DNA]</scope>
    <source>
        <strain evidence="17">cv. G19833</strain>
    </source>
</reference>
<keyword evidence="3" id="KW-1003">Cell membrane</keyword>
<name>V7C4H2_PHAVU</name>
<dbReference type="PANTHER" id="PTHR48063">
    <property type="entry name" value="LRR RECEPTOR-LIKE KINASE"/>
    <property type="match status" value="1"/>
</dbReference>
<protein>
    <submittedName>
        <fullName evidence="16">Uncharacterized protein</fullName>
    </submittedName>
</protein>
<dbReference type="FunFam" id="3.80.10.10:FF:000111">
    <property type="entry name" value="LRR receptor-like serine/threonine-protein kinase ERECTA"/>
    <property type="match status" value="1"/>
</dbReference>
<dbReference type="EMBL" id="CM002291">
    <property type="protein sequence ID" value="ESW24268.1"/>
    <property type="molecule type" value="Genomic_DNA"/>
</dbReference>
<keyword evidence="9 12" id="KW-0472">Membrane</keyword>
<evidence type="ECO:0000256" key="6">
    <source>
        <dbReference type="ARBA" id="ARBA00022729"/>
    </source>
</evidence>
<evidence type="ECO:0000256" key="3">
    <source>
        <dbReference type="ARBA" id="ARBA00022475"/>
    </source>
</evidence>
<keyword evidence="8 12" id="KW-1133">Transmembrane helix</keyword>
<accession>V7C4H2</accession>
<dbReference type="PRINTS" id="PR00019">
    <property type="entry name" value="LEURICHRPT"/>
</dbReference>
<evidence type="ECO:0000256" key="8">
    <source>
        <dbReference type="ARBA" id="ARBA00022989"/>
    </source>
</evidence>
<evidence type="ECO:0000313" key="16">
    <source>
        <dbReference type="EMBL" id="ESW24268.1"/>
    </source>
</evidence>
<evidence type="ECO:0000256" key="9">
    <source>
        <dbReference type="ARBA" id="ARBA00023136"/>
    </source>
</evidence>
<organism evidence="16 17">
    <name type="scientific">Phaseolus vulgaris</name>
    <name type="common">Kidney bean</name>
    <name type="synonym">French bean</name>
    <dbReference type="NCBI Taxonomy" id="3885"/>
    <lineage>
        <taxon>Eukaryota</taxon>
        <taxon>Viridiplantae</taxon>
        <taxon>Streptophyta</taxon>
        <taxon>Embryophyta</taxon>
        <taxon>Tracheophyta</taxon>
        <taxon>Spermatophyta</taxon>
        <taxon>Magnoliopsida</taxon>
        <taxon>eudicotyledons</taxon>
        <taxon>Gunneridae</taxon>
        <taxon>Pentapetalae</taxon>
        <taxon>rosids</taxon>
        <taxon>fabids</taxon>
        <taxon>Fabales</taxon>
        <taxon>Fabaceae</taxon>
        <taxon>Papilionoideae</taxon>
        <taxon>50 kb inversion clade</taxon>
        <taxon>NPAAA clade</taxon>
        <taxon>indigoferoid/millettioid clade</taxon>
        <taxon>Phaseoleae</taxon>
        <taxon>Phaseolus</taxon>
    </lineage>
</organism>
<comment type="similarity">
    <text evidence="2">Belongs to the RLP family.</text>
</comment>
<dbReference type="PROSITE" id="PS51450">
    <property type="entry name" value="LRR"/>
    <property type="match status" value="2"/>
</dbReference>
<evidence type="ECO:0000256" key="13">
    <source>
        <dbReference type="SAM" id="SignalP"/>
    </source>
</evidence>
<dbReference type="SMART" id="SM00365">
    <property type="entry name" value="LRR_SD22"/>
    <property type="match status" value="4"/>
</dbReference>
<comment type="subcellular location">
    <subcellularLocation>
        <location evidence="1">Cell membrane</location>
        <topology evidence="1">Single-pass type I membrane protein</topology>
    </subcellularLocation>
</comment>
<dbReference type="PANTHER" id="PTHR48063:SF98">
    <property type="entry name" value="LRR RECEPTOR-LIKE SERINE_THREONINE-PROTEIN KINASE FLS2"/>
    <property type="match status" value="1"/>
</dbReference>
<dbReference type="InterPro" id="IPR003591">
    <property type="entry name" value="Leu-rich_rpt_typical-subtyp"/>
</dbReference>
<keyword evidence="6 13" id="KW-0732">Signal</keyword>
<evidence type="ECO:0000256" key="1">
    <source>
        <dbReference type="ARBA" id="ARBA00004251"/>
    </source>
</evidence>
<dbReference type="InterPro" id="IPR055414">
    <property type="entry name" value="LRR_R13L4/SHOC2-like"/>
</dbReference>
<dbReference type="Proteomes" id="UP000000226">
    <property type="component" value="Chromosome 4"/>
</dbReference>
<dbReference type="STRING" id="3885.V7C4H2"/>
<dbReference type="FunFam" id="3.80.10.10:FF:000095">
    <property type="entry name" value="LRR receptor-like serine/threonine-protein kinase GSO1"/>
    <property type="match status" value="2"/>
</dbReference>
<proteinExistence type="inferred from homology"/>
<feature type="signal peptide" evidence="13">
    <location>
        <begin position="1"/>
        <end position="27"/>
    </location>
</feature>
<evidence type="ECO:0000256" key="5">
    <source>
        <dbReference type="ARBA" id="ARBA00022692"/>
    </source>
</evidence>
<keyword evidence="10" id="KW-0675">Receptor</keyword>
<evidence type="ECO:0000256" key="11">
    <source>
        <dbReference type="ARBA" id="ARBA00023180"/>
    </source>
</evidence>
<feature type="domain" description="Leucine-rich repeat-containing N-terminal plant-type" evidence="14">
    <location>
        <begin position="35"/>
        <end position="72"/>
    </location>
</feature>
<evidence type="ECO:0000256" key="10">
    <source>
        <dbReference type="ARBA" id="ARBA00023170"/>
    </source>
</evidence>
<sequence length="837" mass="92780">MAVPYATQVLLLILLTTLHFRASIVAGLNRSCSEKERNALLSFKHGLADPSNRLSSWSEKEDCCSWAGVRCNNFTGQVMELNLNTSVGSPYRELSDLHKEADWLQVLSALPSLSELHLENCQIDNLEPAKGKTNFTYLQVLDLSNNNLNQEIPSWLSNLSTTLVQLDLHSNLLHGEIPQIVSSLQNIKILDLHGNQFSGALPNSLSQLKHLEVLDLSNNTIICPLPASFANLSSLRTLNLAHNRLNGTIPKSFGFLKKLQILNLGANSLTGDIPVTFGTLSNLVTLDLSSNLLEGSIEEIHFARLLKLKELRLSSTNLFLRVNSRWVPPFQLEYVLLSSFGVGPKFPEWLKNQSSVKVLTMSKAGIADLVPSWFWNWSLQIDFLDLSNNLLSGDVSNIFLNSSVINLSSNLFKGILPSVSANVEVLNIANNSISGTVSPLLCGKTNATNKLSVLDVSNNVLSGDLGHCWVHWQALVHLNLGSNNFSGEIPNSIGYLSQLESLLLNDNGFSEYIPSTLQNCSTMKFIDMGNNQLSATIPTWIWEMQYLIVLRLRSNNFKGSITKKICQLSSLIVLDLANNSLSGSIPNCLDDMKTMAGEDEFFSNPLSYSYGSDFSYNNYKESLELVPKGDELEYRDNLILVRMIDLSSNKLSGAIPLEISKLFALRFLNLSRNILSGEIPKDMGKMKLLESLDLSMNHISGEIPQSLSDLSFLSFLNLSYNNLSGRIPTSTQLQSFETLSYTGNPELCGPPITNNCTNKQGMSSENGSVGHADGNFFGTSEFYIGMGVGFAAGFWGVCSVIFFKRTWRHAYFHFLDRLRDVIYVTIVLKVRRLLDKS</sequence>
<keyword evidence="7" id="KW-0677">Repeat</keyword>
<keyword evidence="5 12" id="KW-0812">Transmembrane</keyword>
<feature type="chain" id="PRO_5004755355" evidence="13">
    <location>
        <begin position="28"/>
        <end position="837"/>
    </location>
</feature>
<dbReference type="AlphaFoldDB" id="V7C4H2"/>
<evidence type="ECO:0000256" key="7">
    <source>
        <dbReference type="ARBA" id="ARBA00022737"/>
    </source>
</evidence>
<dbReference type="SUPFAM" id="SSF52047">
    <property type="entry name" value="RNI-like"/>
    <property type="match status" value="1"/>
</dbReference>
<dbReference type="OrthoDB" id="1600340at2759"/>
<evidence type="ECO:0000256" key="12">
    <source>
        <dbReference type="SAM" id="Phobius"/>
    </source>
</evidence>
<feature type="domain" description="Disease resistance R13L4/SHOC-2-like LRR" evidence="15">
    <location>
        <begin position="181"/>
        <end position="360"/>
    </location>
</feature>
<dbReference type="Gramene" id="ESW24268">
    <property type="protein sequence ID" value="ESW24268"/>
    <property type="gene ID" value="PHAVU_004G115700g"/>
</dbReference>
<dbReference type="Pfam" id="PF08263">
    <property type="entry name" value="LRRNT_2"/>
    <property type="match status" value="1"/>
</dbReference>
<dbReference type="Pfam" id="PF00560">
    <property type="entry name" value="LRR_1"/>
    <property type="match status" value="7"/>
</dbReference>
<keyword evidence="4" id="KW-0433">Leucine-rich repeat</keyword>
<dbReference type="InterPro" id="IPR046956">
    <property type="entry name" value="RLP23-like"/>
</dbReference>
<evidence type="ECO:0000256" key="2">
    <source>
        <dbReference type="ARBA" id="ARBA00009592"/>
    </source>
</evidence>
<dbReference type="Pfam" id="PF23598">
    <property type="entry name" value="LRR_14"/>
    <property type="match status" value="1"/>
</dbReference>
<keyword evidence="17" id="KW-1185">Reference proteome</keyword>
<evidence type="ECO:0000256" key="4">
    <source>
        <dbReference type="ARBA" id="ARBA00022614"/>
    </source>
</evidence>
<feature type="transmembrane region" description="Helical" evidence="12">
    <location>
        <begin position="782"/>
        <end position="803"/>
    </location>
</feature>
<evidence type="ECO:0000259" key="15">
    <source>
        <dbReference type="Pfam" id="PF23598"/>
    </source>
</evidence>
<gene>
    <name evidence="16" type="ORF">PHAVU_004G115700g</name>
</gene>
<keyword evidence="11" id="KW-0325">Glycoprotein</keyword>
<dbReference type="SMR" id="V7C4H2"/>
<evidence type="ECO:0000259" key="14">
    <source>
        <dbReference type="Pfam" id="PF08263"/>
    </source>
</evidence>
<dbReference type="InterPro" id="IPR001611">
    <property type="entry name" value="Leu-rich_rpt"/>
</dbReference>
<dbReference type="InterPro" id="IPR032675">
    <property type="entry name" value="LRR_dom_sf"/>
</dbReference>
<dbReference type="SUPFAM" id="SSF52058">
    <property type="entry name" value="L domain-like"/>
    <property type="match status" value="2"/>
</dbReference>